<dbReference type="PANTHER" id="PTHR30478:SF0">
    <property type="entry name" value="BETA SLIDING CLAMP"/>
    <property type="match status" value="1"/>
</dbReference>
<protein>
    <recommendedName>
        <fullName evidence="3 10">Beta sliding clamp</fullName>
    </recommendedName>
</protein>
<keyword evidence="6 10" id="KW-0548">Nucleotidyltransferase</keyword>
<dbReference type="OrthoDB" id="8421503at2"/>
<evidence type="ECO:0000256" key="9">
    <source>
        <dbReference type="ARBA" id="ARBA00023125"/>
    </source>
</evidence>
<dbReference type="Gene3D" id="3.70.10.10">
    <property type="match status" value="1"/>
</dbReference>
<dbReference type="RefSeq" id="WP_066982411.1">
    <property type="nucleotide sequence ID" value="NZ_LUUI01000102.1"/>
</dbReference>
<dbReference type="GO" id="GO:0005737">
    <property type="term" value="C:cytoplasm"/>
    <property type="evidence" value="ECO:0007669"/>
    <property type="project" value="UniProtKB-SubCell"/>
</dbReference>
<evidence type="ECO:0000259" key="11">
    <source>
        <dbReference type="Pfam" id="PF00712"/>
    </source>
</evidence>
<evidence type="ECO:0000256" key="7">
    <source>
        <dbReference type="ARBA" id="ARBA00022705"/>
    </source>
</evidence>
<dbReference type="PIRSF" id="PIRSF000804">
    <property type="entry name" value="DNA_pol_III_b"/>
    <property type="match status" value="1"/>
</dbReference>
<comment type="subcellular location">
    <subcellularLocation>
        <location evidence="1 10">Cytoplasm</location>
    </subcellularLocation>
</comment>
<dbReference type="InterPro" id="IPR001001">
    <property type="entry name" value="DNA_polIII_beta"/>
</dbReference>
<keyword evidence="15" id="KW-1185">Reference proteome</keyword>
<dbReference type="NCBIfam" id="TIGR00663">
    <property type="entry name" value="dnan"/>
    <property type="match status" value="1"/>
</dbReference>
<dbReference type="Gene3D" id="3.10.150.10">
    <property type="entry name" value="DNA Polymerase III, subunit A, domain 2"/>
    <property type="match status" value="1"/>
</dbReference>
<evidence type="ECO:0000313" key="14">
    <source>
        <dbReference type="EMBL" id="OAI15464.1"/>
    </source>
</evidence>
<evidence type="ECO:0000256" key="4">
    <source>
        <dbReference type="ARBA" id="ARBA00022490"/>
    </source>
</evidence>
<feature type="domain" description="DNA polymerase III beta sliding clamp C-terminal" evidence="13">
    <location>
        <begin position="248"/>
        <end position="366"/>
    </location>
</feature>
<reference evidence="14 15" key="1">
    <citation type="submission" date="2016-03" db="EMBL/GenBank/DDBJ databases">
        <authorList>
            <person name="Ploux O."/>
        </authorList>
    </citation>
    <scope>NUCLEOTIDE SEQUENCE [LARGE SCALE GENOMIC DNA]</scope>
    <source>
        <strain evidence="14 15">R-45370</strain>
    </source>
</reference>
<accession>A0A177NCW5</accession>
<evidence type="ECO:0000256" key="1">
    <source>
        <dbReference type="ARBA" id="ARBA00004496"/>
    </source>
</evidence>
<dbReference type="Proteomes" id="UP000078476">
    <property type="component" value="Unassembled WGS sequence"/>
</dbReference>
<name>A0A177NCW5_9GAMM</name>
<dbReference type="Pfam" id="PF02768">
    <property type="entry name" value="DNA_pol3_beta_3"/>
    <property type="match status" value="1"/>
</dbReference>
<evidence type="ECO:0000256" key="2">
    <source>
        <dbReference type="ARBA" id="ARBA00010752"/>
    </source>
</evidence>
<evidence type="ECO:0000259" key="12">
    <source>
        <dbReference type="Pfam" id="PF02767"/>
    </source>
</evidence>
<evidence type="ECO:0000259" key="13">
    <source>
        <dbReference type="Pfam" id="PF02768"/>
    </source>
</evidence>
<keyword evidence="8 10" id="KW-0239">DNA-directed DNA polymerase</keyword>
<dbReference type="InterPro" id="IPR022635">
    <property type="entry name" value="DNA_polIII_beta_C"/>
</dbReference>
<dbReference type="GO" id="GO:0008408">
    <property type="term" value="F:3'-5' exonuclease activity"/>
    <property type="evidence" value="ECO:0007669"/>
    <property type="project" value="InterPro"/>
</dbReference>
<dbReference type="GO" id="GO:0009360">
    <property type="term" value="C:DNA polymerase III complex"/>
    <property type="evidence" value="ECO:0007669"/>
    <property type="project" value="InterPro"/>
</dbReference>
<dbReference type="InterPro" id="IPR046938">
    <property type="entry name" value="DNA_clamp_sf"/>
</dbReference>
<organism evidence="14 15">
    <name type="scientific">Methylomonas lenta</name>
    <dbReference type="NCBI Taxonomy" id="980561"/>
    <lineage>
        <taxon>Bacteria</taxon>
        <taxon>Pseudomonadati</taxon>
        <taxon>Pseudomonadota</taxon>
        <taxon>Gammaproteobacteria</taxon>
        <taxon>Methylococcales</taxon>
        <taxon>Methylococcaceae</taxon>
        <taxon>Methylomonas</taxon>
    </lineage>
</organism>
<dbReference type="SUPFAM" id="SSF55979">
    <property type="entry name" value="DNA clamp"/>
    <property type="match status" value="3"/>
</dbReference>
<dbReference type="EMBL" id="LUUI01000102">
    <property type="protein sequence ID" value="OAI15464.1"/>
    <property type="molecule type" value="Genomic_DNA"/>
</dbReference>
<comment type="similarity">
    <text evidence="2 10">Belongs to the beta sliding clamp family.</text>
</comment>
<feature type="domain" description="DNA polymerase III beta sliding clamp N-terminal" evidence="11">
    <location>
        <begin position="1"/>
        <end position="118"/>
    </location>
</feature>
<dbReference type="GO" id="GO:0003887">
    <property type="term" value="F:DNA-directed DNA polymerase activity"/>
    <property type="evidence" value="ECO:0007669"/>
    <property type="project" value="UniProtKB-UniRule"/>
</dbReference>
<dbReference type="AlphaFoldDB" id="A0A177NCW5"/>
<dbReference type="InterPro" id="IPR022634">
    <property type="entry name" value="DNA_polIII_beta_N"/>
</dbReference>
<evidence type="ECO:0000256" key="10">
    <source>
        <dbReference type="PIRNR" id="PIRNR000804"/>
    </source>
</evidence>
<comment type="function">
    <text evidence="10">Confers DNA tethering and processivity to DNA polymerases and other proteins. Acts as a clamp, forming a ring around DNA (a reaction catalyzed by the clamp-loading complex) which diffuses in an ATP-independent manner freely and bidirectionally along dsDNA. Initially characterized for its ability to contact the catalytic subunit of DNA polymerase III (Pol III), a complex, multichain enzyme responsible for most of the replicative synthesis in bacteria; Pol III exhibits 3'-5' exonuclease proofreading activity. The beta chain is required for initiation of replication as well as for processivity of DNA replication.</text>
</comment>
<keyword evidence="5 10" id="KW-0808">Transferase</keyword>
<keyword evidence="4 10" id="KW-0963">Cytoplasm</keyword>
<dbReference type="InterPro" id="IPR022637">
    <property type="entry name" value="DNA_polIII_beta_cen"/>
</dbReference>
<sequence>MKFIINRDQILAPLQQIVSVIEKRQTMLILSNVLLQIADNQLVITGSDTEIQIVCKLNLETEAESGDITVPARKFLDICRLLPTGAEIKFELHDDKVKLSSGRSRFSLSTLPAEHYPEFNESEFDYQFLLNAGKLKKGLDKTIFCMANQDVRYYLNGLMLQISNTRLKLVASDGHRLSIFEDDIGQSTGYEARIILPRKAVQELSRLLDDADAELNIQFSSNHIKIYYKDVVFSSKLIDAKFPDFGKVFNQAFMTPILIQKQLLRDALTRVAILTNEKFKGVTLDIANDLVKLSTHNPEHDEAEEELVIDFQGQPLSISFNSQYMLDAVTNLDSELAVITLASNASTCFIEEPEQPLFKFIVMPMRI</sequence>
<dbReference type="SMART" id="SM00480">
    <property type="entry name" value="POL3Bc"/>
    <property type="match status" value="1"/>
</dbReference>
<keyword evidence="7 10" id="KW-0235">DNA replication</keyword>
<evidence type="ECO:0000313" key="15">
    <source>
        <dbReference type="Proteomes" id="UP000078476"/>
    </source>
</evidence>
<dbReference type="GO" id="GO:0006271">
    <property type="term" value="P:DNA strand elongation involved in DNA replication"/>
    <property type="evidence" value="ECO:0007669"/>
    <property type="project" value="TreeGrafter"/>
</dbReference>
<proteinExistence type="inferred from homology"/>
<dbReference type="CDD" id="cd00140">
    <property type="entry name" value="beta_clamp"/>
    <property type="match status" value="1"/>
</dbReference>
<keyword evidence="9" id="KW-0238">DNA-binding</keyword>
<evidence type="ECO:0000256" key="6">
    <source>
        <dbReference type="ARBA" id="ARBA00022695"/>
    </source>
</evidence>
<evidence type="ECO:0000256" key="3">
    <source>
        <dbReference type="ARBA" id="ARBA00021035"/>
    </source>
</evidence>
<dbReference type="GO" id="GO:0003677">
    <property type="term" value="F:DNA binding"/>
    <property type="evidence" value="ECO:0007669"/>
    <property type="project" value="UniProtKB-UniRule"/>
</dbReference>
<evidence type="ECO:0000256" key="5">
    <source>
        <dbReference type="ARBA" id="ARBA00022679"/>
    </source>
</evidence>
<dbReference type="STRING" id="980561.A1359_00825"/>
<comment type="subunit">
    <text evidence="10">Forms a ring-shaped head-to-tail homodimer around DNA.</text>
</comment>
<gene>
    <name evidence="14" type="ORF">A1359_00825</name>
</gene>
<comment type="caution">
    <text evidence="14">The sequence shown here is derived from an EMBL/GenBank/DDBJ whole genome shotgun (WGS) entry which is preliminary data.</text>
</comment>
<feature type="domain" description="DNA polymerase III beta sliding clamp central" evidence="12">
    <location>
        <begin position="131"/>
        <end position="244"/>
    </location>
</feature>
<dbReference type="PANTHER" id="PTHR30478">
    <property type="entry name" value="DNA POLYMERASE III SUBUNIT BETA"/>
    <property type="match status" value="1"/>
</dbReference>
<dbReference type="Pfam" id="PF02767">
    <property type="entry name" value="DNA_pol3_beta_2"/>
    <property type="match status" value="1"/>
</dbReference>
<dbReference type="Pfam" id="PF00712">
    <property type="entry name" value="DNA_pol3_beta"/>
    <property type="match status" value="1"/>
</dbReference>
<evidence type="ECO:0000256" key="8">
    <source>
        <dbReference type="ARBA" id="ARBA00022932"/>
    </source>
</evidence>